<dbReference type="EMBL" id="VDMD01000029">
    <property type="protein sequence ID" value="TRM59237.1"/>
    <property type="molecule type" value="Genomic_DNA"/>
</dbReference>
<evidence type="ECO:0000313" key="1">
    <source>
        <dbReference type="EMBL" id="TRM59237.1"/>
    </source>
</evidence>
<dbReference type="AlphaFoldDB" id="A0A550C352"/>
<reference evidence="1 2" key="1">
    <citation type="journal article" date="2019" name="New Phytol.">
        <title>Comparative genomics reveals unique wood-decay strategies and fruiting body development in the Schizophyllaceae.</title>
        <authorList>
            <person name="Almasi E."/>
            <person name="Sahu N."/>
            <person name="Krizsan K."/>
            <person name="Balint B."/>
            <person name="Kovacs G.M."/>
            <person name="Kiss B."/>
            <person name="Cseklye J."/>
            <person name="Drula E."/>
            <person name="Henrissat B."/>
            <person name="Nagy I."/>
            <person name="Chovatia M."/>
            <person name="Adam C."/>
            <person name="LaButti K."/>
            <person name="Lipzen A."/>
            <person name="Riley R."/>
            <person name="Grigoriev I.V."/>
            <person name="Nagy L.G."/>
        </authorList>
    </citation>
    <scope>NUCLEOTIDE SEQUENCE [LARGE SCALE GENOMIC DNA]</scope>
    <source>
        <strain evidence="1 2">NL-1724</strain>
    </source>
</reference>
<feature type="non-terminal residue" evidence="1">
    <location>
        <position position="1"/>
    </location>
</feature>
<organism evidence="1 2">
    <name type="scientific">Schizophyllum amplum</name>
    <dbReference type="NCBI Taxonomy" id="97359"/>
    <lineage>
        <taxon>Eukaryota</taxon>
        <taxon>Fungi</taxon>
        <taxon>Dikarya</taxon>
        <taxon>Basidiomycota</taxon>
        <taxon>Agaricomycotina</taxon>
        <taxon>Agaricomycetes</taxon>
        <taxon>Agaricomycetidae</taxon>
        <taxon>Agaricales</taxon>
        <taxon>Schizophyllaceae</taxon>
        <taxon>Schizophyllum</taxon>
    </lineage>
</organism>
<keyword evidence="2" id="KW-1185">Reference proteome</keyword>
<comment type="caution">
    <text evidence="1">The sequence shown here is derived from an EMBL/GenBank/DDBJ whole genome shotgun (WGS) entry which is preliminary data.</text>
</comment>
<proteinExistence type="predicted"/>
<sequence length="51" mass="5768">RPSSRVWPLHCHEQWLSHMTSRRTRVALASTWPLGPASVSVNSGQGRGWRS</sequence>
<gene>
    <name evidence="1" type="ORF">BD626DRAFT_508675</name>
</gene>
<evidence type="ECO:0000313" key="2">
    <source>
        <dbReference type="Proteomes" id="UP000320762"/>
    </source>
</evidence>
<accession>A0A550C352</accession>
<protein>
    <submittedName>
        <fullName evidence="1">Uncharacterized protein</fullName>
    </submittedName>
</protein>
<dbReference type="Proteomes" id="UP000320762">
    <property type="component" value="Unassembled WGS sequence"/>
</dbReference>
<name>A0A550C352_9AGAR</name>